<keyword evidence="3" id="KW-1185">Reference proteome</keyword>
<dbReference type="Gene3D" id="3.30.1330.40">
    <property type="entry name" value="RutC-like"/>
    <property type="match status" value="1"/>
</dbReference>
<dbReference type="Pfam" id="PF01042">
    <property type="entry name" value="Ribonuc_L-PSP"/>
    <property type="match status" value="1"/>
</dbReference>
<dbReference type="EMBL" id="CP031222">
    <property type="protein sequence ID" value="AXI02585.1"/>
    <property type="molecule type" value="Genomic_DNA"/>
</dbReference>
<dbReference type="AlphaFoldDB" id="A0A345P5M6"/>
<dbReference type="OrthoDB" id="9803101at2"/>
<dbReference type="PANTHER" id="PTHR11803">
    <property type="entry name" value="2-IMINOBUTANOATE/2-IMINOPROPANOATE DEAMINASE RIDA"/>
    <property type="match status" value="1"/>
</dbReference>
<dbReference type="RefSeq" id="WP_114898695.1">
    <property type="nucleotide sequence ID" value="NZ_CP031222.1"/>
</dbReference>
<name>A0A345P5M6_9GAMM</name>
<feature type="signal peptide" evidence="1">
    <location>
        <begin position="1"/>
        <end position="23"/>
    </location>
</feature>
<sequence length="174" mass="18422">MSIKRFFSSSLFGLALLNSQSHADTIQRTPLPHSSFPILQSVTLGAGTELTYFSGLLPDPANAGAPAEELHASGDTASQTEAVLKKLDAALKRQGLGFGDVVQLRIFLVADPDKGNKLDFSGLQKSYTQFFATKDQPNVPTRTTVGVASLVLPHALIEIEAVAARASSAVKKAD</sequence>
<evidence type="ECO:0000313" key="2">
    <source>
        <dbReference type="EMBL" id="AXI02585.1"/>
    </source>
</evidence>
<protein>
    <recommendedName>
        <fullName evidence="4">Endonuclease</fullName>
    </recommendedName>
</protein>
<dbReference type="GO" id="GO:0019239">
    <property type="term" value="F:deaminase activity"/>
    <property type="evidence" value="ECO:0007669"/>
    <property type="project" value="TreeGrafter"/>
</dbReference>
<dbReference type="Proteomes" id="UP000253940">
    <property type="component" value="Chromosome"/>
</dbReference>
<feature type="chain" id="PRO_5016824026" description="Endonuclease" evidence="1">
    <location>
        <begin position="24"/>
        <end position="174"/>
    </location>
</feature>
<evidence type="ECO:0008006" key="4">
    <source>
        <dbReference type="Google" id="ProtNLM"/>
    </source>
</evidence>
<dbReference type="GO" id="GO:0005829">
    <property type="term" value="C:cytosol"/>
    <property type="evidence" value="ECO:0007669"/>
    <property type="project" value="TreeGrafter"/>
</dbReference>
<dbReference type="PANTHER" id="PTHR11803:SF59">
    <property type="entry name" value="ENDORIBONUCLEASE"/>
    <property type="match status" value="1"/>
</dbReference>
<dbReference type="SUPFAM" id="SSF55298">
    <property type="entry name" value="YjgF-like"/>
    <property type="match status" value="1"/>
</dbReference>
<proteinExistence type="predicted"/>
<keyword evidence="1" id="KW-0732">Signal</keyword>
<evidence type="ECO:0000256" key="1">
    <source>
        <dbReference type="SAM" id="SignalP"/>
    </source>
</evidence>
<accession>A0A345P5M6</accession>
<dbReference type="InterPro" id="IPR006175">
    <property type="entry name" value="YjgF/YER057c/UK114"/>
</dbReference>
<dbReference type="InterPro" id="IPR035959">
    <property type="entry name" value="RutC-like_sf"/>
</dbReference>
<evidence type="ECO:0000313" key="3">
    <source>
        <dbReference type="Proteomes" id="UP000253940"/>
    </source>
</evidence>
<organism evidence="2 3">
    <name type="scientific">Aquirhabdus parva</name>
    <dbReference type="NCBI Taxonomy" id="2283318"/>
    <lineage>
        <taxon>Bacteria</taxon>
        <taxon>Pseudomonadati</taxon>
        <taxon>Pseudomonadota</taxon>
        <taxon>Gammaproteobacteria</taxon>
        <taxon>Moraxellales</taxon>
        <taxon>Moraxellaceae</taxon>
        <taxon>Aquirhabdus</taxon>
    </lineage>
</organism>
<dbReference type="KEGG" id="mbah:HYN46_06950"/>
<reference evidence="2 3" key="1">
    <citation type="submission" date="2018-07" db="EMBL/GenBank/DDBJ databases">
        <title>Genome sequencing of Moraxellaceae gen. HYN0046.</title>
        <authorList>
            <person name="Kim M."/>
            <person name="Yi H."/>
        </authorList>
    </citation>
    <scope>NUCLEOTIDE SEQUENCE [LARGE SCALE GENOMIC DNA]</scope>
    <source>
        <strain evidence="2 3">HYN0046</strain>
    </source>
</reference>
<gene>
    <name evidence="2" type="ORF">HYN46_06950</name>
</gene>
<dbReference type="CDD" id="cd06151">
    <property type="entry name" value="YjgF_YER057c_UK114_like_3"/>
    <property type="match status" value="1"/>
</dbReference>